<reference evidence="3 4" key="1">
    <citation type="submission" date="2016-07" db="EMBL/GenBank/DDBJ databases">
        <title>Pervasive Adenine N6-methylation of Active Genes in Fungi.</title>
        <authorList>
            <consortium name="DOE Joint Genome Institute"/>
            <person name="Mondo S.J."/>
            <person name="Dannebaum R.O."/>
            <person name="Kuo R.C."/>
            <person name="Labutti K."/>
            <person name="Haridas S."/>
            <person name="Kuo A."/>
            <person name="Salamov A."/>
            <person name="Ahrendt S.R."/>
            <person name="Lipzen A."/>
            <person name="Sullivan W."/>
            <person name="Andreopoulos W.B."/>
            <person name="Clum A."/>
            <person name="Lindquist E."/>
            <person name="Daum C."/>
            <person name="Ramamoorthy G.K."/>
            <person name="Gryganskyi A."/>
            <person name="Culley D."/>
            <person name="Magnuson J.K."/>
            <person name="James T.Y."/>
            <person name="O'Malley M.A."/>
            <person name="Stajich J.E."/>
            <person name="Spatafora J.W."/>
            <person name="Visel A."/>
            <person name="Grigoriev I.V."/>
        </authorList>
    </citation>
    <scope>NUCLEOTIDE SEQUENCE [LARGE SCALE GENOMIC DNA]</scope>
    <source>
        <strain evidence="3 4">JEL800</strain>
    </source>
</reference>
<dbReference type="InterPro" id="IPR036908">
    <property type="entry name" value="RlpA-like_sf"/>
</dbReference>
<dbReference type="PANTHER" id="PTHR31836:SF27">
    <property type="entry name" value="RLPA-LIKE PROTEIN DOUBLE-PSI BETA-BARREL DOMAIN-CONTAINING PROTEIN"/>
    <property type="match status" value="1"/>
</dbReference>
<keyword evidence="1 2" id="KW-0732">Signal</keyword>
<feature type="chain" id="PRO_5012011075" description="RlpA-like protein double-psi beta-barrel domain-containing protein" evidence="2">
    <location>
        <begin position="23"/>
        <end position="155"/>
    </location>
</feature>
<proteinExistence type="predicted"/>
<feature type="non-terminal residue" evidence="3">
    <location>
        <position position="155"/>
    </location>
</feature>
<dbReference type="STRING" id="329046.A0A1Y2CWH1"/>
<evidence type="ECO:0000313" key="4">
    <source>
        <dbReference type="Proteomes" id="UP000193642"/>
    </source>
</evidence>
<protein>
    <recommendedName>
        <fullName evidence="5">RlpA-like protein double-psi beta-barrel domain-containing protein</fullName>
    </recommendedName>
</protein>
<organism evidence="3 4">
    <name type="scientific">Rhizoclosmatium globosum</name>
    <dbReference type="NCBI Taxonomy" id="329046"/>
    <lineage>
        <taxon>Eukaryota</taxon>
        <taxon>Fungi</taxon>
        <taxon>Fungi incertae sedis</taxon>
        <taxon>Chytridiomycota</taxon>
        <taxon>Chytridiomycota incertae sedis</taxon>
        <taxon>Chytridiomycetes</taxon>
        <taxon>Chytridiales</taxon>
        <taxon>Chytriomycetaceae</taxon>
        <taxon>Rhizoclosmatium</taxon>
    </lineage>
</organism>
<dbReference type="Proteomes" id="UP000193642">
    <property type="component" value="Unassembled WGS sequence"/>
</dbReference>
<dbReference type="EMBL" id="MCGO01000005">
    <property type="protein sequence ID" value="ORY51381.1"/>
    <property type="molecule type" value="Genomic_DNA"/>
</dbReference>
<evidence type="ECO:0000313" key="3">
    <source>
        <dbReference type="EMBL" id="ORY51381.1"/>
    </source>
</evidence>
<dbReference type="SUPFAM" id="SSF50685">
    <property type="entry name" value="Barwin-like endoglucanases"/>
    <property type="match status" value="1"/>
</dbReference>
<sequence>MTELYVLILVVSTLLSSTTVDAYTDLPIIAGNGTYANTFGVIGAKPDGTIYSGDGTYYNTYDSYGACGTILHDTDMIVAISTTLYDQSMPFGDFNPNHATACGRKICATGPNGSITVTVADRCGGCKLYDLDFTQNEFPLIGQIEKGRIKITWQW</sequence>
<dbReference type="PANTHER" id="PTHR31836">
    <property type="match status" value="1"/>
</dbReference>
<dbReference type="AlphaFoldDB" id="A0A1Y2CWH1"/>
<accession>A0A1Y2CWH1</accession>
<dbReference type="CDD" id="cd22191">
    <property type="entry name" value="DPBB_RlpA_EXP_N-like"/>
    <property type="match status" value="1"/>
</dbReference>
<keyword evidence="4" id="KW-1185">Reference proteome</keyword>
<dbReference type="Gene3D" id="2.40.40.10">
    <property type="entry name" value="RlpA-like domain"/>
    <property type="match status" value="1"/>
</dbReference>
<evidence type="ECO:0008006" key="5">
    <source>
        <dbReference type="Google" id="ProtNLM"/>
    </source>
</evidence>
<name>A0A1Y2CWH1_9FUNG</name>
<comment type="caution">
    <text evidence="3">The sequence shown here is derived from an EMBL/GenBank/DDBJ whole genome shotgun (WGS) entry which is preliminary data.</text>
</comment>
<gene>
    <name evidence="3" type="ORF">BCR33DRAFT_656068</name>
</gene>
<feature type="signal peptide" evidence="2">
    <location>
        <begin position="1"/>
        <end position="22"/>
    </location>
</feature>
<dbReference type="InterPro" id="IPR051477">
    <property type="entry name" value="Expansin_CellWall"/>
</dbReference>
<evidence type="ECO:0000256" key="2">
    <source>
        <dbReference type="SAM" id="SignalP"/>
    </source>
</evidence>
<dbReference type="OrthoDB" id="406505at2759"/>
<evidence type="ECO:0000256" key="1">
    <source>
        <dbReference type="ARBA" id="ARBA00022729"/>
    </source>
</evidence>